<dbReference type="PANTHER" id="PTHR33490:SF12">
    <property type="entry name" value="BLL5557 PROTEIN"/>
    <property type="match status" value="1"/>
</dbReference>
<organism evidence="2 3">
    <name type="scientific">Methylobacterium goesingense</name>
    <dbReference type="NCBI Taxonomy" id="243690"/>
    <lineage>
        <taxon>Bacteria</taxon>
        <taxon>Pseudomonadati</taxon>
        <taxon>Pseudomonadota</taxon>
        <taxon>Alphaproteobacteria</taxon>
        <taxon>Hyphomicrobiales</taxon>
        <taxon>Methylobacteriaceae</taxon>
        <taxon>Methylobacterium</taxon>
    </lineage>
</organism>
<evidence type="ECO:0000259" key="1">
    <source>
        <dbReference type="SMART" id="SM00460"/>
    </source>
</evidence>
<dbReference type="Pfam" id="PF01841">
    <property type="entry name" value="Transglut_core"/>
    <property type="match status" value="1"/>
</dbReference>
<gene>
    <name evidence="2" type="ORF">ABID43_002932</name>
</gene>
<dbReference type="Gene3D" id="3.10.620.30">
    <property type="match status" value="1"/>
</dbReference>
<dbReference type="SMART" id="SM00460">
    <property type="entry name" value="TGc"/>
    <property type="match status" value="1"/>
</dbReference>
<dbReference type="Proteomes" id="UP001549145">
    <property type="component" value="Unassembled WGS sequence"/>
</dbReference>
<feature type="domain" description="Transglutaminase-like" evidence="1">
    <location>
        <begin position="161"/>
        <end position="227"/>
    </location>
</feature>
<reference evidence="2 3" key="1">
    <citation type="submission" date="2024-06" db="EMBL/GenBank/DDBJ databases">
        <title>Genomic Encyclopedia of Type Strains, Phase IV (KMG-IV): sequencing the most valuable type-strain genomes for metagenomic binning, comparative biology and taxonomic classification.</title>
        <authorList>
            <person name="Goeker M."/>
        </authorList>
    </citation>
    <scope>NUCLEOTIDE SEQUENCE [LARGE SCALE GENOMIC DNA]</scope>
    <source>
        <strain evidence="2 3">DSM 21331</strain>
    </source>
</reference>
<protein>
    <submittedName>
        <fullName evidence="2">Transglutaminase-like putative cysteine protease</fullName>
    </submittedName>
</protein>
<dbReference type="EMBL" id="JBEPMM010000008">
    <property type="protein sequence ID" value="MET3693382.1"/>
    <property type="molecule type" value="Genomic_DNA"/>
</dbReference>
<evidence type="ECO:0000313" key="2">
    <source>
        <dbReference type="EMBL" id="MET3693382.1"/>
    </source>
</evidence>
<accession>A0ABV2L7Q9</accession>
<comment type="caution">
    <text evidence="2">The sequence shown here is derived from an EMBL/GenBank/DDBJ whole genome shotgun (WGS) entry which is preliminary data.</text>
</comment>
<dbReference type="Gene3D" id="2.60.40.2250">
    <property type="match status" value="1"/>
</dbReference>
<sequence length="271" mass="30194">MRILVGCEMTYAFPQPTPVIATLNVHASRVSDLERPDHLVTSPSVPLEGYRDSFGNWCQRMIAPAGTFTLKTETVVRDAGRGDQPCVDAPETPVAKLPTDSLLFLLGSRYCETDRLSQIAWDLFGHLPPGWSRVQAICDYVHDRITFGYEHARATRTAFDVFEEQRGVCRDYAHLAIAFCRCLNIPARYCNGYVSDIGLPLPHAPGDFAAWMEVHLDGRWHTFDPRNNASRIGRILIAYGRDAADVPLTLTFGANTLTRFVVTTEEAPPIA</sequence>
<dbReference type="InterPro" id="IPR038765">
    <property type="entry name" value="Papain-like_cys_pep_sf"/>
</dbReference>
<proteinExistence type="predicted"/>
<name>A0ABV2L7Q9_9HYPH</name>
<keyword evidence="3" id="KW-1185">Reference proteome</keyword>
<dbReference type="SUPFAM" id="SSF54001">
    <property type="entry name" value="Cysteine proteinases"/>
    <property type="match status" value="1"/>
</dbReference>
<evidence type="ECO:0000313" key="3">
    <source>
        <dbReference type="Proteomes" id="UP001549145"/>
    </source>
</evidence>
<dbReference type="PANTHER" id="PTHR33490">
    <property type="entry name" value="BLR5614 PROTEIN-RELATED"/>
    <property type="match status" value="1"/>
</dbReference>
<dbReference type="InterPro" id="IPR002931">
    <property type="entry name" value="Transglutaminase-like"/>
</dbReference>
<dbReference type="RefSeq" id="WP_238276722.1">
    <property type="nucleotide sequence ID" value="NZ_BPQL01000017.1"/>
</dbReference>